<dbReference type="EMBL" id="OX359470">
    <property type="protein sequence ID" value="CAI3971067.1"/>
    <property type="molecule type" value="Genomic_DNA"/>
</dbReference>
<evidence type="ECO:0000313" key="1">
    <source>
        <dbReference type="EMBL" id="CAI3971067.1"/>
    </source>
</evidence>
<reference evidence="1" key="1">
    <citation type="submission" date="2022-10" db="EMBL/GenBank/DDBJ databases">
        <authorList>
            <person name="Meaden S."/>
        </authorList>
    </citation>
    <scope>NUCLEOTIDE SEQUENCE</scope>
</reference>
<protein>
    <submittedName>
        <fullName evidence="1">Uncharacterized protein</fullName>
    </submittedName>
</protein>
<sequence length="110" mass="13409">MFDPDRYLDEKFPSRAYADKAFADFVTLLRRFRKYERGTSEAHVIYNMVAAIENTFDREFVDYVLRSRFNRDDRMKYNACRVIREGIHVEHDVTFRKRVEIEILKNRKGY</sequence>
<proteinExistence type="predicted"/>
<name>A0A9N6ZEY4_9VIRU</name>
<gene>
    <name evidence="1" type="ORF">ORM20_00013</name>
</gene>
<accession>A0A9N6ZEY4</accession>
<organism evidence="1">
    <name type="scientific">Ochrobactrum phage ORM_20</name>
    <dbReference type="NCBI Taxonomy" id="2985243"/>
    <lineage>
        <taxon>Viruses</taxon>
    </lineage>
</organism>